<dbReference type="Proteomes" id="UP000646244">
    <property type="component" value="Unassembled WGS sequence"/>
</dbReference>
<evidence type="ECO:0000256" key="2">
    <source>
        <dbReference type="SAM" id="MobiDB-lite"/>
    </source>
</evidence>
<dbReference type="Pfam" id="PF00109">
    <property type="entry name" value="ketoacyl-synt"/>
    <property type="match status" value="1"/>
</dbReference>
<protein>
    <recommendedName>
        <fullName evidence="3">Beta-ketoacyl synthase-like N-terminal domain-containing protein</fullName>
    </recommendedName>
</protein>
<dbReference type="EMBL" id="BMVB01000003">
    <property type="protein sequence ID" value="GHC40245.1"/>
    <property type="molecule type" value="Genomic_DNA"/>
</dbReference>
<keyword evidence="1" id="KW-0808">Transferase</keyword>
<feature type="region of interest" description="Disordered" evidence="2">
    <location>
        <begin position="261"/>
        <end position="292"/>
    </location>
</feature>
<dbReference type="InterPro" id="IPR016039">
    <property type="entry name" value="Thiolase-like"/>
</dbReference>
<name>A0A918WEU9_STRCJ</name>
<feature type="domain" description="Beta-ketoacyl synthase-like N-terminal" evidence="3">
    <location>
        <begin position="41"/>
        <end position="183"/>
    </location>
</feature>
<proteinExistence type="predicted"/>
<evidence type="ECO:0000313" key="5">
    <source>
        <dbReference type="Proteomes" id="UP000646244"/>
    </source>
</evidence>
<dbReference type="PANTHER" id="PTHR11712">
    <property type="entry name" value="POLYKETIDE SYNTHASE-RELATED"/>
    <property type="match status" value="1"/>
</dbReference>
<organism evidence="4 5">
    <name type="scientific">Streptomyces cinnamoneus</name>
    <name type="common">Streptoverticillium cinnamoneum</name>
    <dbReference type="NCBI Taxonomy" id="53446"/>
    <lineage>
        <taxon>Bacteria</taxon>
        <taxon>Bacillati</taxon>
        <taxon>Actinomycetota</taxon>
        <taxon>Actinomycetes</taxon>
        <taxon>Kitasatosporales</taxon>
        <taxon>Streptomycetaceae</taxon>
        <taxon>Streptomyces</taxon>
        <taxon>Streptomyces cinnamoneus group</taxon>
    </lineage>
</organism>
<dbReference type="Gene3D" id="3.40.47.10">
    <property type="match status" value="1"/>
</dbReference>
<dbReference type="InterPro" id="IPR014030">
    <property type="entry name" value="Ketoacyl_synth_N"/>
</dbReference>
<dbReference type="GO" id="GO:0004315">
    <property type="term" value="F:3-oxoacyl-[acyl-carrier-protein] synthase activity"/>
    <property type="evidence" value="ECO:0007669"/>
    <property type="project" value="TreeGrafter"/>
</dbReference>
<dbReference type="RefSeq" id="WP_190108654.1">
    <property type="nucleotide sequence ID" value="NZ_BMVB01000003.1"/>
</dbReference>
<evidence type="ECO:0000259" key="3">
    <source>
        <dbReference type="Pfam" id="PF00109"/>
    </source>
</evidence>
<feature type="compositionally biased region" description="Basic and acidic residues" evidence="2">
    <location>
        <begin position="277"/>
        <end position="292"/>
    </location>
</feature>
<dbReference type="GO" id="GO:0006633">
    <property type="term" value="P:fatty acid biosynthetic process"/>
    <property type="evidence" value="ECO:0007669"/>
    <property type="project" value="TreeGrafter"/>
</dbReference>
<gene>
    <name evidence="4" type="ORF">GCM10010507_12970</name>
</gene>
<dbReference type="SUPFAM" id="SSF53901">
    <property type="entry name" value="Thiolase-like"/>
    <property type="match status" value="1"/>
</dbReference>
<evidence type="ECO:0000256" key="1">
    <source>
        <dbReference type="ARBA" id="ARBA00022679"/>
    </source>
</evidence>
<dbReference type="InterPro" id="IPR000794">
    <property type="entry name" value="Beta-ketoacyl_synthase"/>
</dbReference>
<accession>A0A918WEU9</accession>
<comment type="caution">
    <text evidence="4">The sequence shown here is derived from an EMBL/GenBank/DDBJ whole genome shotgun (WGS) entry which is preliminary data.</text>
</comment>
<feature type="compositionally biased region" description="Low complexity" evidence="2">
    <location>
        <begin position="267"/>
        <end position="276"/>
    </location>
</feature>
<evidence type="ECO:0000313" key="4">
    <source>
        <dbReference type="EMBL" id="GHC40245.1"/>
    </source>
</evidence>
<reference evidence="4" key="2">
    <citation type="submission" date="2020-09" db="EMBL/GenBank/DDBJ databases">
        <authorList>
            <person name="Sun Q."/>
            <person name="Ohkuma M."/>
        </authorList>
    </citation>
    <scope>NUCLEOTIDE SEQUENCE</scope>
    <source>
        <strain evidence="4">JCM 4633</strain>
    </source>
</reference>
<dbReference type="PANTHER" id="PTHR11712:SF336">
    <property type="entry name" value="3-OXOACYL-[ACYL-CARRIER-PROTEIN] SYNTHASE, MITOCHONDRIAL"/>
    <property type="match status" value="1"/>
</dbReference>
<reference evidence="4" key="1">
    <citation type="journal article" date="2014" name="Int. J. Syst. Evol. Microbiol.">
        <title>Complete genome sequence of Corynebacterium casei LMG S-19264T (=DSM 44701T), isolated from a smear-ripened cheese.</title>
        <authorList>
            <consortium name="US DOE Joint Genome Institute (JGI-PGF)"/>
            <person name="Walter F."/>
            <person name="Albersmeier A."/>
            <person name="Kalinowski J."/>
            <person name="Ruckert C."/>
        </authorList>
    </citation>
    <scope>NUCLEOTIDE SEQUENCE</scope>
    <source>
        <strain evidence="4">JCM 4633</strain>
    </source>
</reference>
<dbReference type="AlphaFoldDB" id="A0A918WEU9"/>
<sequence>MADPVVTGTGVALPGARCAADLLALTYGSARPVPEPWPSRDRDTRFKDRATRLALMAGEAALTAAGLLDAGGPTVPGEEVGVIVSSNLGTLDTVCRVTETLDRDGPAALRVVNLPNACSNATASSVAIRFALHGINLTLCNGATSGLDALGWAALALATARARRLLVIGVEPAGPAARHCAGASGTLDGAAALVLESADAAAGRGRATLTGYARRTNADAAIAAAAAAAGPAGRATGCGLWLPPQEGAIGVGAVCHPDTPEDRAARAARAPRPGFDPGRRDRDTEGDSHHPDGIGYATVCDLGRALPPASGAFGVLQCVAATAWITAGTPAGVPPTALAVAGGGRADDAAAALLLSAAHHAGAPDEGEE</sequence>